<reference evidence="2 3" key="2">
    <citation type="submission" date="2018-11" db="EMBL/GenBank/DDBJ databases">
        <authorList>
            <consortium name="Pathogen Informatics"/>
        </authorList>
    </citation>
    <scope>NUCLEOTIDE SEQUENCE [LARGE SCALE GENOMIC DNA]</scope>
</reference>
<keyword evidence="3" id="KW-1185">Reference proteome</keyword>
<evidence type="ECO:0000256" key="1">
    <source>
        <dbReference type="SAM" id="MobiDB-lite"/>
    </source>
</evidence>
<evidence type="ECO:0000313" key="3">
    <source>
        <dbReference type="Proteomes" id="UP000280834"/>
    </source>
</evidence>
<gene>
    <name evidence="2" type="ORF">BTMF_LOCUS3032</name>
</gene>
<organism evidence="4">
    <name type="scientific">Brugia timori</name>
    <dbReference type="NCBI Taxonomy" id="42155"/>
    <lineage>
        <taxon>Eukaryota</taxon>
        <taxon>Metazoa</taxon>
        <taxon>Ecdysozoa</taxon>
        <taxon>Nematoda</taxon>
        <taxon>Chromadorea</taxon>
        <taxon>Rhabditida</taxon>
        <taxon>Spirurina</taxon>
        <taxon>Spiruromorpha</taxon>
        <taxon>Filarioidea</taxon>
        <taxon>Onchocercidae</taxon>
        <taxon>Brugia</taxon>
    </lineage>
</organism>
<name>A0A0R3QBK0_9BILA</name>
<evidence type="ECO:0000313" key="4">
    <source>
        <dbReference type="WBParaSite" id="BTMF_0000372501-mRNA-1"/>
    </source>
</evidence>
<protein>
    <submittedName>
        <fullName evidence="2 4">Uncharacterized protein</fullName>
    </submittedName>
</protein>
<reference evidence="4" key="1">
    <citation type="submission" date="2017-02" db="UniProtKB">
        <authorList>
            <consortium name="WormBaseParasite"/>
        </authorList>
    </citation>
    <scope>IDENTIFICATION</scope>
</reference>
<dbReference type="EMBL" id="UZAG01002654">
    <property type="protein sequence ID" value="VDO13881.1"/>
    <property type="molecule type" value="Genomic_DNA"/>
</dbReference>
<feature type="region of interest" description="Disordered" evidence="1">
    <location>
        <begin position="58"/>
        <end position="92"/>
    </location>
</feature>
<proteinExistence type="predicted"/>
<dbReference type="AlphaFoldDB" id="A0A0R3QBK0"/>
<dbReference type="WBParaSite" id="BTMF_0000372501-mRNA-1">
    <property type="protein sequence ID" value="BTMF_0000372501-mRNA-1"/>
    <property type="gene ID" value="BTMF_0000372501"/>
</dbReference>
<dbReference type="Proteomes" id="UP000280834">
    <property type="component" value="Unassembled WGS sequence"/>
</dbReference>
<evidence type="ECO:0000313" key="2">
    <source>
        <dbReference type="EMBL" id="VDO13881.1"/>
    </source>
</evidence>
<sequence>MLNRDCRELTEDLLVILNRRLCSLIVSVEADNLFVPPNISSFFTKTDSKRISFLEADSSKSSSVSSRKREPSSGRSIKYNSKRATRTSVYCI</sequence>
<accession>A0A0R3QBK0</accession>